<protein>
    <submittedName>
        <fullName evidence="1">Uncharacterized protein</fullName>
    </submittedName>
</protein>
<organism evidence="1">
    <name type="scientific">Mesorhizobium sp. WSM2240</name>
    <dbReference type="NCBI Taxonomy" id="3228851"/>
    <lineage>
        <taxon>Bacteria</taxon>
        <taxon>Pseudomonadati</taxon>
        <taxon>Pseudomonadota</taxon>
        <taxon>Alphaproteobacteria</taxon>
        <taxon>Hyphomicrobiales</taxon>
        <taxon>Phyllobacteriaceae</taxon>
        <taxon>Mesorhizobium</taxon>
    </lineage>
</organism>
<gene>
    <name evidence="1" type="ORF">ABVK50_22530</name>
</gene>
<accession>A0AAU8CMG5</accession>
<evidence type="ECO:0000313" key="1">
    <source>
        <dbReference type="EMBL" id="XCG48000.1"/>
    </source>
</evidence>
<sequence length="46" mass="5266">MSPLITKEQIDEMAAILREGISRTMDGLRRSGFTSSEWTQPARRQN</sequence>
<proteinExistence type="predicted"/>
<reference evidence="1" key="1">
    <citation type="submission" date="2024-06" db="EMBL/GenBank/DDBJ databases">
        <title>Mesorhizobium karijinii sp. nov., a symbiont of the iconic Swainsona formosa from arid Australia.</title>
        <authorList>
            <person name="Hill Y.J."/>
            <person name="Watkin E.L.J."/>
            <person name="O'Hara G.W."/>
            <person name="Terpolilli J."/>
            <person name="Tye M.L."/>
            <person name="Kohlmeier M.G."/>
        </authorList>
    </citation>
    <scope>NUCLEOTIDE SEQUENCE</scope>
    <source>
        <strain evidence="1">WSM2240</strain>
    </source>
</reference>
<name>A0AAU8CMG5_9HYPH</name>
<dbReference type="AlphaFoldDB" id="A0AAU8CMG5"/>
<dbReference type="EMBL" id="CP159253">
    <property type="protein sequence ID" value="XCG48000.1"/>
    <property type="molecule type" value="Genomic_DNA"/>
</dbReference>
<dbReference type="RefSeq" id="WP_353644462.1">
    <property type="nucleotide sequence ID" value="NZ_CP159253.1"/>
</dbReference>